<proteinExistence type="predicted"/>
<dbReference type="Proteomes" id="UP000076715">
    <property type="component" value="Unassembled WGS sequence"/>
</dbReference>
<dbReference type="RefSeq" id="WP_066317236.1">
    <property type="nucleotide sequence ID" value="NZ_LQRT01000035.1"/>
</dbReference>
<protein>
    <submittedName>
        <fullName evidence="1">Guanosine polyphosphate pyrophosphohydrolase</fullName>
    </submittedName>
</protein>
<dbReference type="AlphaFoldDB" id="A0A162YNR4"/>
<sequence>MTQELYQKAIKFAGEKHSEQKVPGTNANYLVHISNVAMEVLLAYNFDNSFDHNFAIQIAILHDTIEDTDTNYEEIKSTFDESIAKAVLALTKNEKIHSKKERMIDSLARINKLQKEVGIVKIADRITNLQSPPGHWSKDKVVKYYEEAKLISFELKNKNKYLNKRLETKIKEYKAKISELD</sequence>
<dbReference type="Pfam" id="PF13328">
    <property type="entry name" value="HD_4"/>
    <property type="match status" value="1"/>
</dbReference>
<dbReference type="SUPFAM" id="SSF109604">
    <property type="entry name" value="HD-domain/PDEase-like"/>
    <property type="match status" value="1"/>
</dbReference>
<name>A0A162YNR4_9FLAO</name>
<reference evidence="1 2" key="1">
    <citation type="submission" date="2016-01" db="EMBL/GenBank/DDBJ databases">
        <title>The draft genome sequence of Aquimarina sp. RZW4-3-2.</title>
        <authorList>
            <person name="Wang Y."/>
        </authorList>
    </citation>
    <scope>NUCLEOTIDE SEQUENCE [LARGE SCALE GENOMIC DNA]</scope>
    <source>
        <strain evidence="1 2">RZW4-3-2</strain>
    </source>
</reference>
<dbReference type="InterPro" id="IPR052194">
    <property type="entry name" value="MESH1"/>
</dbReference>
<dbReference type="STRING" id="1642818.AWE51_11950"/>
<dbReference type="Gene3D" id="1.10.3210.10">
    <property type="entry name" value="Hypothetical protein af1432"/>
    <property type="match status" value="1"/>
</dbReference>
<dbReference type="GO" id="GO:0008893">
    <property type="term" value="F:guanosine-3',5'-bis(diphosphate) 3'-diphosphatase activity"/>
    <property type="evidence" value="ECO:0007669"/>
    <property type="project" value="TreeGrafter"/>
</dbReference>
<comment type="caution">
    <text evidence="1">The sequence shown here is derived from an EMBL/GenBank/DDBJ whole genome shotgun (WGS) entry which is preliminary data.</text>
</comment>
<dbReference type="EMBL" id="LQRT01000035">
    <property type="protein sequence ID" value="KZS39256.1"/>
    <property type="molecule type" value="Genomic_DNA"/>
</dbReference>
<evidence type="ECO:0000313" key="2">
    <source>
        <dbReference type="Proteomes" id="UP000076715"/>
    </source>
</evidence>
<keyword evidence="2" id="KW-1185">Reference proteome</keyword>
<dbReference type="OrthoDB" id="9802385at2"/>
<evidence type="ECO:0000313" key="1">
    <source>
        <dbReference type="EMBL" id="KZS39256.1"/>
    </source>
</evidence>
<organism evidence="1 2">
    <name type="scientific">Aquimarina aggregata</name>
    <dbReference type="NCBI Taxonomy" id="1642818"/>
    <lineage>
        <taxon>Bacteria</taxon>
        <taxon>Pseudomonadati</taxon>
        <taxon>Bacteroidota</taxon>
        <taxon>Flavobacteriia</taxon>
        <taxon>Flavobacteriales</taxon>
        <taxon>Flavobacteriaceae</taxon>
        <taxon>Aquimarina</taxon>
    </lineage>
</organism>
<gene>
    <name evidence="1" type="ORF">AWE51_11950</name>
</gene>
<dbReference type="PANTHER" id="PTHR46246:SF1">
    <property type="entry name" value="GUANOSINE-3',5'-BIS(DIPHOSPHATE) 3'-PYROPHOSPHOHYDROLASE MESH1"/>
    <property type="match status" value="1"/>
</dbReference>
<accession>A0A162YNR4</accession>
<dbReference type="PANTHER" id="PTHR46246">
    <property type="entry name" value="GUANOSINE-3',5'-BIS(DIPHOSPHATE) 3'-PYROPHOSPHOHYDROLASE MESH1"/>
    <property type="match status" value="1"/>
</dbReference>
<keyword evidence="1" id="KW-0378">Hydrolase</keyword>